<sequence>MSTTRAALRMTGVSGPEAPWLLESGRPGRPVYARRERAAVRPGRPGYGAEGA</sequence>
<gene>
    <name evidence="1" type="ORF">ACFPC0_32965</name>
</gene>
<evidence type="ECO:0000313" key="1">
    <source>
        <dbReference type="EMBL" id="MFC4332496.1"/>
    </source>
</evidence>
<reference evidence="2" key="1">
    <citation type="journal article" date="2019" name="Int. J. Syst. Evol. Microbiol.">
        <title>The Global Catalogue of Microorganisms (GCM) 10K type strain sequencing project: providing services to taxonomists for standard genome sequencing and annotation.</title>
        <authorList>
            <consortium name="The Broad Institute Genomics Platform"/>
            <consortium name="The Broad Institute Genome Sequencing Center for Infectious Disease"/>
            <person name="Wu L."/>
            <person name="Ma J."/>
        </authorList>
    </citation>
    <scope>NUCLEOTIDE SEQUENCE [LARGE SCALE GENOMIC DNA]</scope>
    <source>
        <strain evidence="2">PCU 347</strain>
    </source>
</reference>
<protein>
    <submittedName>
        <fullName evidence="1">Uncharacterized protein</fullName>
    </submittedName>
</protein>
<name>A0ABV8TPK8_9ACTN</name>
<organism evidence="1 2">
    <name type="scientific">Streptomyces andamanensis</name>
    <dbReference type="NCBI Taxonomy" id="1565035"/>
    <lineage>
        <taxon>Bacteria</taxon>
        <taxon>Bacillati</taxon>
        <taxon>Actinomycetota</taxon>
        <taxon>Actinomycetes</taxon>
        <taxon>Kitasatosporales</taxon>
        <taxon>Streptomycetaceae</taxon>
        <taxon>Streptomyces</taxon>
    </lineage>
</organism>
<dbReference type="EMBL" id="JBHSDP010000029">
    <property type="protein sequence ID" value="MFC4332496.1"/>
    <property type="molecule type" value="Genomic_DNA"/>
</dbReference>
<proteinExistence type="predicted"/>
<dbReference type="Proteomes" id="UP001595824">
    <property type="component" value="Unassembled WGS sequence"/>
</dbReference>
<accession>A0ABV8TPK8</accession>
<keyword evidence="2" id="KW-1185">Reference proteome</keyword>
<comment type="caution">
    <text evidence="1">The sequence shown here is derived from an EMBL/GenBank/DDBJ whole genome shotgun (WGS) entry which is preliminary data.</text>
</comment>
<evidence type="ECO:0000313" key="2">
    <source>
        <dbReference type="Proteomes" id="UP001595824"/>
    </source>
</evidence>
<dbReference type="RefSeq" id="WP_381743963.1">
    <property type="nucleotide sequence ID" value="NZ_JBHSDP010000029.1"/>
</dbReference>